<reference evidence="2 3" key="1">
    <citation type="journal article" date="2019" name="Commun. Biol.">
        <title>The bagworm genome reveals a unique fibroin gene that provides high tensile strength.</title>
        <authorList>
            <person name="Kono N."/>
            <person name="Nakamura H."/>
            <person name="Ohtoshi R."/>
            <person name="Tomita M."/>
            <person name="Numata K."/>
            <person name="Arakawa K."/>
        </authorList>
    </citation>
    <scope>NUCLEOTIDE SEQUENCE [LARGE SCALE GENOMIC DNA]</scope>
</reference>
<name>A0A4C1YHU3_EUMVA</name>
<evidence type="ECO:0000259" key="1">
    <source>
        <dbReference type="PROSITE" id="PS50878"/>
    </source>
</evidence>
<dbReference type="EMBL" id="BGZK01001195">
    <property type="protein sequence ID" value="GBP73997.1"/>
    <property type="molecule type" value="Genomic_DNA"/>
</dbReference>
<dbReference type="Pfam" id="PF00078">
    <property type="entry name" value="RVT_1"/>
    <property type="match status" value="1"/>
</dbReference>
<gene>
    <name evidence="2" type="ORF">EVAR_76672_1</name>
</gene>
<evidence type="ECO:0000313" key="2">
    <source>
        <dbReference type="EMBL" id="GBP73997.1"/>
    </source>
</evidence>
<dbReference type="CDD" id="cd01650">
    <property type="entry name" value="RT_nLTR_like"/>
    <property type="match status" value="1"/>
</dbReference>
<dbReference type="GO" id="GO:0071897">
    <property type="term" value="P:DNA biosynthetic process"/>
    <property type="evidence" value="ECO:0007669"/>
    <property type="project" value="UniProtKB-ARBA"/>
</dbReference>
<dbReference type="PANTHER" id="PTHR47027:SF8">
    <property type="entry name" value="RIBONUCLEASE H"/>
    <property type="match status" value="1"/>
</dbReference>
<dbReference type="InterPro" id="IPR000477">
    <property type="entry name" value="RT_dom"/>
</dbReference>
<comment type="caution">
    <text evidence="2">The sequence shown here is derived from an EMBL/GenBank/DDBJ whole genome shotgun (WGS) entry which is preliminary data.</text>
</comment>
<feature type="domain" description="Reverse transcriptase" evidence="1">
    <location>
        <begin position="1"/>
        <end position="218"/>
    </location>
</feature>
<dbReference type="InterPro" id="IPR043502">
    <property type="entry name" value="DNA/RNA_pol_sf"/>
</dbReference>
<sequence>MLIQALVIDNTSENSKRDRHKSGFSTTYHLHSLGQVMEKYKEFKSPLCITFIDYSKAFDSISHNSIWKTLSTFNINKTYINIIKYTYKNATSTVKLEIRGEDIRIERSVRQGEPLSPKLFIAVLEDVFQKLNWKTKGLGVGGVCLSHLRFADNIVVLAKISRNLEIVIQSLNQESARVGLEMNAAKTKIMTNSQINLIKPLGKRNVGRPAKRWADDIIKIAGRAWMNLAKDREIWKEIEETFTQTGFTYQEDN</sequence>
<dbReference type="STRING" id="151549.A0A4C1YHU3"/>
<accession>A0A4C1YHU3</accession>
<dbReference type="AlphaFoldDB" id="A0A4C1YHU3"/>
<dbReference type="PANTHER" id="PTHR47027">
    <property type="entry name" value="REVERSE TRANSCRIPTASE DOMAIN-CONTAINING PROTEIN"/>
    <property type="match status" value="1"/>
</dbReference>
<dbReference type="Proteomes" id="UP000299102">
    <property type="component" value="Unassembled WGS sequence"/>
</dbReference>
<protein>
    <submittedName>
        <fullName evidence="2">Retrovirus-related Pol polyprotein from type-1 retrotransposable element R2</fullName>
    </submittedName>
</protein>
<organism evidence="2 3">
    <name type="scientific">Eumeta variegata</name>
    <name type="common">Bagworm moth</name>
    <name type="synonym">Eumeta japonica</name>
    <dbReference type="NCBI Taxonomy" id="151549"/>
    <lineage>
        <taxon>Eukaryota</taxon>
        <taxon>Metazoa</taxon>
        <taxon>Ecdysozoa</taxon>
        <taxon>Arthropoda</taxon>
        <taxon>Hexapoda</taxon>
        <taxon>Insecta</taxon>
        <taxon>Pterygota</taxon>
        <taxon>Neoptera</taxon>
        <taxon>Endopterygota</taxon>
        <taxon>Lepidoptera</taxon>
        <taxon>Glossata</taxon>
        <taxon>Ditrysia</taxon>
        <taxon>Tineoidea</taxon>
        <taxon>Psychidae</taxon>
        <taxon>Oiketicinae</taxon>
        <taxon>Eumeta</taxon>
    </lineage>
</organism>
<keyword evidence="3" id="KW-1185">Reference proteome</keyword>
<proteinExistence type="predicted"/>
<dbReference type="SUPFAM" id="SSF56672">
    <property type="entry name" value="DNA/RNA polymerases"/>
    <property type="match status" value="1"/>
</dbReference>
<dbReference type="PROSITE" id="PS50878">
    <property type="entry name" value="RT_POL"/>
    <property type="match status" value="1"/>
</dbReference>
<evidence type="ECO:0000313" key="3">
    <source>
        <dbReference type="Proteomes" id="UP000299102"/>
    </source>
</evidence>
<dbReference type="OrthoDB" id="410104at2759"/>